<dbReference type="AlphaFoldDB" id="A0AAW9CXN4"/>
<sequence length="90" mass="9577">MRATREAYATLNENSADSSGARCISLALAGLRAMRRRAHAWRAPGVGREGHAPFEPVEPAEPVLACRVPGTYGRAGHAPCFALASQGFRT</sequence>
<accession>A0AAW9CXN4</accession>
<dbReference type="EMBL" id="QXCT01000002">
    <property type="protein sequence ID" value="MDW9255395.1"/>
    <property type="molecule type" value="Genomic_DNA"/>
</dbReference>
<dbReference type="Proteomes" id="UP001272137">
    <property type="component" value="Unassembled WGS sequence"/>
</dbReference>
<name>A0AAW9CXN4_BURTH</name>
<proteinExistence type="predicted"/>
<organism evidence="1 2">
    <name type="scientific">Burkholderia thailandensis</name>
    <dbReference type="NCBI Taxonomy" id="57975"/>
    <lineage>
        <taxon>Bacteria</taxon>
        <taxon>Pseudomonadati</taxon>
        <taxon>Pseudomonadota</taxon>
        <taxon>Betaproteobacteria</taxon>
        <taxon>Burkholderiales</taxon>
        <taxon>Burkholderiaceae</taxon>
        <taxon>Burkholderia</taxon>
        <taxon>pseudomallei group</taxon>
    </lineage>
</organism>
<comment type="caution">
    <text evidence="1">The sequence shown here is derived from an EMBL/GenBank/DDBJ whole genome shotgun (WGS) entry which is preliminary data.</text>
</comment>
<evidence type="ECO:0000313" key="1">
    <source>
        <dbReference type="EMBL" id="MDW9255395.1"/>
    </source>
</evidence>
<evidence type="ECO:0000313" key="2">
    <source>
        <dbReference type="Proteomes" id="UP001272137"/>
    </source>
</evidence>
<protein>
    <submittedName>
        <fullName evidence="1">Uncharacterized protein</fullName>
    </submittedName>
</protein>
<gene>
    <name evidence="1" type="ORF">C7S16_3826</name>
</gene>
<reference evidence="1" key="1">
    <citation type="submission" date="2018-08" db="EMBL/GenBank/DDBJ databases">
        <title>Identification of Burkholderia cepacia strains that express a Burkholderia pseudomallei-like capsular polysaccharide.</title>
        <authorList>
            <person name="Burtnick M.N."/>
            <person name="Vongsouvath M."/>
            <person name="Newton P."/>
            <person name="Wuthiekanun V."/>
            <person name="Limmathurotsakul D."/>
            <person name="Brett P.J."/>
            <person name="Chantratita N."/>
            <person name="Dance D.A."/>
        </authorList>
    </citation>
    <scope>NUCLEOTIDE SEQUENCE</scope>
    <source>
        <strain evidence="1">SBXCC001</strain>
    </source>
</reference>